<gene>
    <name evidence="3" type="ORF">SAMN04488570_1402</name>
</gene>
<dbReference type="Proteomes" id="UP000198859">
    <property type="component" value="Chromosome I"/>
</dbReference>
<evidence type="ECO:0000256" key="2">
    <source>
        <dbReference type="SAM" id="SignalP"/>
    </source>
</evidence>
<protein>
    <submittedName>
        <fullName evidence="3">Uncharacterized protein</fullName>
    </submittedName>
</protein>
<proteinExistence type="predicted"/>
<dbReference type="OrthoDB" id="9994899at2"/>
<dbReference type="RefSeq" id="WP_157682771.1">
    <property type="nucleotide sequence ID" value="NZ_LT629757.1"/>
</dbReference>
<evidence type="ECO:0000256" key="1">
    <source>
        <dbReference type="SAM" id="MobiDB-lite"/>
    </source>
</evidence>
<name>A0A1H1QFP4_9ACTN</name>
<keyword evidence="4" id="KW-1185">Reference proteome</keyword>
<organism evidence="3 4">
    <name type="scientific">Nocardioides scoriae</name>
    <dbReference type="NCBI Taxonomy" id="642780"/>
    <lineage>
        <taxon>Bacteria</taxon>
        <taxon>Bacillati</taxon>
        <taxon>Actinomycetota</taxon>
        <taxon>Actinomycetes</taxon>
        <taxon>Propionibacteriales</taxon>
        <taxon>Nocardioidaceae</taxon>
        <taxon>Nocardioides</taxon>
    </lineage>
</organism>
<feature type="signal peptide" evidence="2">
    <location>
        <begin position="1"/>
        <end position="19"/>
    </location>
</feature>
<reference evidence="4" key="1">
    <citation type="submission" date="2016-10" db="EMBL/GenBank/DDBJ databases">
        <authorList>
            <person name="Varghese N."/>
            <person name="Submissions S."/>
        </authorList>
    </citation>
    <scope>NUCLEOTIDE SEQUENCE [LARGE SCALE GENOMIC DNA]</scope>
    <source>
        <strain evidence="4">DSM 22127</strain>
    </source>
</reference>
<feature type="region of interest" description="Disordered" evidence="1">
    <location>
        <begin position="28"/>
        <end position="50"/>
    </location>
</feature>
<evidence type="ECO:0000313" key="3">
    <source>
        <dbReference type="EMBL" id="SDS22260.1"/>
    </source>
</evidence>
<sequence>MTALLLLLALFLLTTYAVAHAWRHDPRRPDLAPPRSHAHDGPPPAWYASL</sequence>
<accession>A0A1H1QFP4</accession>
<evidence type="ECO:0000313" key="4">
    <source>
        <dbReference type="Proteomes" id="UP000198859"/>
    </source>
</evidence>
<dbReference type="AlphaFoldDB" id="A0A1H1QFP4"/>
<feature type="compositionally biased region" description="Pro residues" evidence="1">
    <location>
        <begin position="41"/>
        <end position="50"/>
    </location>
</feature>
<feature type="chain" id="PRO_5038850706" evidence="2">
    <location>
        <begin position="20"/>
        <end position="50"/>
    </location>
</feature>
<dbReference type="EMBL" id="LT629757">
    <property type="protein sequence ID" value="SDS22260.1"/>
    <property type="molecule type" value="Genomic_DNA"/>
</dbReference>
<keyword evidence="2" id="KW-0732">Signal</keyword>